<gene>
    <name evidence="2" type="ORF">J2S76_003853</name>
</gene>
<evidence type="ECO:0000313" key="3">
    <source>
        <dbReference type="Proteomes" id="UP001238467"/>
    </source>
</evidence>
<organism evidence="2 3">
    <name type="scientific">Ancylobacter vacuolatus</name>
    <dbReference type="NCBI Taxonomy" id="223389"/>
    <lineage>
        <taxon>Bacteria</taxon>
        <taxon>Pseudomonadati</taxon>
        <taxon>Pseudomonadota</taxon>
        <taxon>Alphaproteobacteria</taxon>
        <taxon>Hyphomicrobiales</taxon>
        <taxon>Xanthobacteraceae</taxon>
        <taxon>Ancylobacter</taxon>
    </lineage>
</organism>
<protein>
    <submittedName>
        <fullName evidence="2">Uncharacterized protein</fullName>
    </submittedName>
</protein>
<sequence>MAKTAAGAAIALLLATQPLQAQNVGEPTSDPEIRIKRGRLLIGGYCTFSAVVARGQSRMRMIADQACALIVDEEGLEKSVDIYMYDGGAQQYDLSYAFRLTSSYDGEGREMRREQYLYWNAMPGSDLIDQSLGFVSGGSSFDEVDGACWVTKTVRLCMQLRSGRDVRTLAPGLGPVRK</sequence>
<evidence type="ECO:0000256" key="1">
    <source>
        <dbReference type="SAM" id="SignalP"/>
    </source>
</evidence>
<dbReference type="RefSeq" id="WP_307063080.1">
    <property type="nucleotide sequence ID" value="NZ_JAUSUH010000011.1"/>
</dbReference>
<dbReference type="Proteomes" id="UP001238467">
    <property type="component" value="Unassembled WGS sequence"/>
</dbReference>
<evidence type="ECO:0000313" key="2">
    <source>
        <dbReference type="EMBL" id="MDQ0349405.1"/>
    </source>
</evidence>
<proteinExistence type="predicted"/>
<accession>A0ABU0DMG5</accession>
<keyword evidence="1" id="KW-0732">Signal</keyword>
<dbReference type="EMBL" id="JAUSUH010000011">
    <property type="protein sequence ID" value="MDQ0349405.1"/>
    <property type="molecule type" value="Genomic_DNA"/>
</dbReference>
<feature type="chain" id="PRO_5045134393" evidence="1">
    <location>
        <begin position="22"/>
        <end position="178"/>
    </location>
</feature>
<keyword evidence="3" id="KW-1185">Reference proteome</keyword>
<comment type="caution">
    <text evidence="2">The sequence shown here is derived from an EMBL/GenBank/DDBJ whole genome shotgun (WGS) entry which is preliminary data.</text>
</comment>
<name>A0ABU0DMG5_9HYPH</name>
<feature type="signal peptide" evidence="1">
    <location>
        <begin position="1"/>
        <end position="21"/>
    </location>
</feature>
<reference evidence="2 3" key="1">
    <citation type="submission" date="2023-07" db="EMBL/GenBank/DDBJ databases">
        <title>Genomic Encyclopedia of Type Strains, Phase IV (KMG-IV): sequencing the most valuable type-strain genomes for metagenomic binning, comparative biology and taxonomic classification.</title>
        <authorList>
            <person name="Goeker M."/>
        </authorList>
    </citation>
    <scope>NUCLEOTIDE SEQUENCE [LARGE SCALE GENOMIC DNA]</scope>
    <source>
        <strain evidence="2 3">DSM 1277</strain>
    </source>
</reference>